<gene>
    <name evidence="4" type="ORF">SAMN05443244_0207</name>
</gene>
<keyword evidence="1" id="KW-0479">Metal-binding</keyword>
<keyword evidence="1" id="KW-0862">Zinc</keyword>
<dbReference type="SUPFAM" id="SSF51556">
    <property type="entry name" value="Metallo-dependent hydrolases"/>
    <property type="match status" value="1"/>
</dbReference>
<proteinExistence type="predicted"/>
<organism evidence="4 5">
    <name type="scientific">Terriglobus roseus</name>
    <dbReference type="NCBI Taxonomy" id="392734"/>
    <lineage>
        <taxon>Bacteria</taxon>
        <taxon>Pseudomonadati</taxon>
        <taxon>Acidobacteriota</taxon>
        <taxon>Terriglobia</taxon>
        <taxon>Terriglobales</taxon>
        <taxon>Acidobacteriaceae</taxon>
        <taxon>Terriglobus</taxon>
    </lineage>
</organism>
<dbReference type="GO" id="GO:0016810">
    <property type="term" value="F:hydrolase activity, acting on carbon-nitrogen (but not peptide) bonds"/>
    <property type="evidence" value="ECO:0007669"/>
    <property type="project" value="InterPro"/>
</dbReference>
<dbReference type="EMBL" id="FNSD01000001">
    <property type="protein sequence ID" value="SEB39084.1"/>
    <property type="molecule type" value="Genomic_DNA"/>
</dbReference>
<dbReference type="InterPro" id="IPR020043">
    <property type="entry name" value="Deacetylase_Atu3266-like"/>
</dbReference>
<evidence type="ECO:0000256" key="1">
    <source>
        <dbReference type="PIRSR" id="PIRSR039004-1"/>
    </source>
</evidence>
<feature type="binding site" evidence="1">
    <location>
        <position position="89"/>
    </location>
    <ligand>
        <name>Zn(2+)</name>
        <dbReference type="ChEBI" id="CHEBI:29105"/>
        <label>1</label>
    </ligand>
</feature>
<dbReference type="Proteomes" id="UP000182409">
    <property type="component" value="Unassembled WGS sequence"/>
</dbReference>
<dbReference type="NCBIfam" id="NF006689">
    <property type="entry name" value="PRK09237.1"/>
    <property type="match status" value="1"/>
</dbReference>
<dbReference type="RefSeq" id="WP_074651945.1">
    <property type="nucleotide sequence ID" value="NZ_FNSD01000001.1"/>
</dbReference>
<dbReference type="GO" id="GO:0046872">
    <property type="term" value="F:metal ion binding"/>
    <property type="evidence" value="ECO:0007669"/>
    <property type="project" value="UniProtKB-KW"/>
</dbReference>
<feature type="binding site" evidence="1">
    <location>
        <position position="305"/>
    </location>
    <ligand>
        <name>Zn(2+)</name>
        <dbReference type="ChEBI" id="CHEBI:29105"/>
        <label>1</label>
    </ligand>
</feature>
<dbReference type="Gene3D" id="3.20.20.140">
    <property type="entry name" value="Metal-dependent hydrolases"/>
    <property type="match status" value="1"/>
</dbReference>
<evidence type="ECO:0000313" key="4">
    <source>
        <dbReference type="EMBL" id="SEB39084.1"/>
    </source>
</evidence>
<feature type="chain" id="PRO_5010354006" evidence="3">
    <location>
        <begin position="25"/>
        <end position="440"/>
    </location>
</feature>
<keyword evidence="3" id="KW-0732">Signal</keyword>
<feature type="binding site" evidence="1">
    <location>
        <position position="244"/>
    </location>
    <ligand>
        <name>Zn(2+)</name>
        <dbReference type="ChEBI" id="CHEBI:29105"/>
        <label>2</label>
    </ligand>
</feature>
<name>A0A1H4IYC4_9BACT</name>
<dbReference type="GO" id="GO:0019213">
    <property type="term" value="F:deacetylase activity"/>
    <property type="evidence" value="ECO:0007669"/>
    <property type="project" value="InterPro"/>
</dbReference>
<sequence>MRFPFRSRSMAFGLILLSAATLHAQRYDLLLQHGHVIDPRNNIDAVMDVAIGGGKIAKVATTIPAADAVKTVNATGLYVTPGLIDIHAHVYTGTGEKNSYAGDNGIYPDGYTFRVGVTTVVDAGSSGWRNFEDFKQRVIDRQQTRILAELNIVGAGMRGAHYEQNLDDMDGTATAEMAKKYPGLIVGIKSAHFEGPEWKPYEQAVKAGTIANIPVMIDYGNDRKERPLYELLTRVLRPGDIYTHVYSGLREEQDPVTLGPQKGLIKGRQRGIYFDVGHGGGSFNWNVAYPIVTKFKFLPDSISTDIHITSMNAGMKDMLNVMDKFLAMGEPLPLVIKQSTSNPAHEMKQDQLGNLSEGAIADLAVLRLENGKFGFVDMNNVRVDGKQKLTCELTIKDGKVVYDLNGISADAYGAPASSAQKQSKRWTTMHTVYGKDQEAH</sequence>
<evidence type="ECO:0000256" key="3">
    <source>
        <dbReference type="SAM" id="SignalP"/>
    </source>
</evidence>
<dbReference type="AlphaFoldDB" id="A0A1H4IYC4"/>
<dbReference type="PANTHER" id="PTHR42717">
    <property type="entry name" value="DIHYDROOROTASE-RELATED"/>
    <property type="match status" value="1"/>
</dbReference>
<feature type="binding site" description="via carbamate group" evidence="1">
    <location>
        <position position="189"/>
    </location>
    <ligand>
        <name>Zn(2+)</name>
        <dbReference type="ChEBI" id="CHEBI:29105"/>
        <label>1</label>
    </ligand>
</feature>
<dbReference type="PIRSF" id="PIRSF039004">
    <property type="entry name" value="ADE_EF_0837"/>
    <property type="match status" value="1"/>
</dbReference>
<dbReference type="InterPro" id="IPR032466">
    <property type="entry name" value="Metal_Hydrolase"/>
</dbReference>
<dbReference type="Gene3D" id="2.30.40.10">
    <property type="entry name" value="Urease, subunit C, domain 1"/>
    <property type="match status" value="1"/>
</dbReference>
<dbReference type="SUPFAM" id="SSF51338">
    <property type="entry name" value="Composite domain of metallo-dependent hydrolases"/>
    <property type="match status" value="1"/>
</dbReference>
<accession>A0A1H4IYC4</accession>
<dbReference type="PANTHER" id="PTHR42717:SF1">
    <property type="entry name" value="IMIDAZOLONEPROPIONASE AND RELATED AMIDOHYDROLASES"/>
    <property type="match status" value="1"/>
</dbReference>
<feature type="binding site" evidence="1">
    <location>
        <position position="87"/>
    </location>
    <ligand>
        <name>Zn(2+)</name>
        <dbReference type="ChEBI" id="CHEBI:29105"/>
        <label>1</label>
    </ligand>
</feature>
<evidence type="ECO:0000313" key="5">
    <source>
        <dbReference type="Proteomes" id="UP000182409"/>
    </source>
</evidence>
<feature type="signal peptide" evidence="3">
    <location>
        <begin position="1"/>
        <end position="24"/>
    </location>
</feature>
<feature type="modified residue" description="N6-carboxylysine" evidence="2">
    <location>
        <position position="189"/>
    </location>
</feature>
<evidence type="ECO:0000256" key="2">
    <source>
        <dbReference type="PIRSR" id="PIRSR039004-2"/>
    </source>
</evidence>
<dbReference type="OrthoDB" id="9802793at2"/>
<dbReference type="InterPro" id="IPR011059">
    <property type="entry name" value="Metal-dep_hydrolase_composite"/>
</dbReference>
<feature type="binding site" description="via carbamate group" evidence="1">
    <location>
        <position position="189"/>
    </location>
    <ligand>
        <name>Zn(2+)</name>
        <dbReference type="ChEBI" id="CHEBI:29105"/>
        <label>2</label>
    </ligand>
</feature>
<reference evidence="4 5" key="1">
    <citation type="submission" date="2016-10" db="EMBL/GenBank/DDBJ databases">
        <authorList>
            <person name="de Groot N.N."/>
        </authorList>
    </citation>
    <scope>NUCLEOTIDE SEQUENCE [LARGE SCALE GENOMIC DNA]</scope>
    <source>
        <strain evidence="4 5">AB35.6</strain>
    </source>
</reference>
<protein>
    <submittedName>
        <fullName evidence="4">Dihydroorotase</fullName>
    </submittedName>
</protein>